<keyword evidence="1" id="KW-0732">Signal</keyword>
<dbReference type="OrthoDB" id="10028263at2759"/>
<dbReference type="GeneID" id="8857160"/>
<reference evidence="3 4" key="1">
    <citation type="journal article" date="2010" name="Cell">
        <title>The genome of Naegleria gruberi illuminates early eukaryotic versatility.</title>
        <authorList>
            <person name="Fritz-Laylin L.K."/>
            <person name="Prochnik S.E."/>
            <person name="Ginger M.L."/>
            <person name="Dacks J.B."/>
            <person name="Carpenter M.L."/>
            <person name="Field M.C."/>
            <person name="Kuo A."/>
            <person name="Paredez A."/>
            <person name="Chapman J."/>
            <person name="Pham J."/>
            <person name="Shu S."/>
            <person name="Neupane R."/>
            <person name="Cipriano M."/>
            <person name="Mancuso J."/>
            <person name="Tu H."/>
            <person name="Salamov A."/>
            <person name="Lindquist E."/>
            <person name="Shapiro H."/>
            <person name="Lucas S."/>
            <person name="Grigoriev I.V."/>
            <person name="Cande W.Z."/>
            <person name="Fulton C."/>
            <person name="Rokhsar D.S."/>
            <person name="Dawson S.C."/>
        </authorList>
    </citation>
    <scope>NUCLEOTIDE SEQUENCE [LARGE SCALE GENOMIC DNA]</scope>
    <source>
        <strain evidence="3 4">NEG-M</strain>
    </source>
</reference>
<dbReference type="InParanoid" id="D2W1H5"/>
<dbReference type="RefSeq" id="XP_002669835.1">
    <property type="nucleotide sequence ID" value="XM_002669789.1"/>
</dbReference>
<dbReference type="AlphaFoldDB" id="D2W1H5"/>
<name>D2W1H5_NAEGR</name>
<dbReference type="STRING" id="5762.D2W1H5"/>
<proteinExistence type="predicted"/>
<keyword evidence="4" id="KW-1185">Reference proteome</keyword>
<dbReference type="InterPro" id="IPR029058">
    <property type="entry name" value="AB_hydrolase_fold"/>
</dbReference>
<gene>
    <name evidence="3" type="ORF">NAEGRDRAFT_75220</name>
</gene>
<dbReference type="Proteomes" id="UP000006671">
    <property type="component" value="Unassembled WGS sequence"/>
</dbReference>
<dbReference type="Gene3D" id="3.40.50.1820">
    <property type="entry name" value="alpha/beta hydrolase"/>
    <property type="match status" value="1"/>
</dbReference>
<protein>
    <submittedName>
        <fullName evidence="3">Predicted protein</fullName>
    </submittedName>
</protein>
<dbReference type="PANTHER" id="PTHR12277:SF81">
    <property type="entry name" value="PROTEIN ABHD13"/>
    <property type="match status" value="1"/>
</dbReference>
<feature type="chain" id="PRO_5003038934" evidence="1">
    <location>
        <begin position="23"/>
        <end position="369"/>
    </location>
</feature>
<evidence type="ECO:0000313" key="3">
    <source>
        <dbReference type="EMBL" id="EFC37091.1"/>
    </source>
</evidence>
<feature type="domain" description="AB hydrolase-1" evidence="2">
    <location>
        <begin position="83"/>
        <end position="336"/>
    </location>
</feature>
<organism evidence="4">
    <name type="scientific">Naegleria gruberi</name>
    <name type="common">Amoeba</name>
    <dbReference type="NCBI Taxonomy" id="5762"/>
    <lineage>
        <taxon>Eukaryota</taxon>
        <taxon>Discoba</taxon>
        <taxon>Heterolobosea</taxon>
        <taxon>Tetramitia</taxon>
        <taxon>Eutetramitia</taxon>
        <taxon>Vahlkampfiidae</taxon>
        <taxon>Naegleria</taxon>
    </lineage>
</organism>
<dbReference type="SUPFAM" id="SSF53474">
    <property type="entry name" value="alpha/beta-Hydrolases"/>
    <property type="match status" value="1"/>
</dbReference>
<sequence length="369" mass="42213">MFSRPQFVALTVVLVLASLVLATSSKPREEVNYVEKRVPVAAFNNEKVIQADFFIRAQDDSNILLQMRNKRKPSTKKYSPDNVVLFVHGATYPSETSYDLVLGGMSWMDFMAMQGYDTYFINVRGYGDSTRPANTGEPIVRTTTAADDYATAVKYILRRRNISKMNIMGWSWGTSIATTFATNYPELTNRLVIYAPQWYRNFQTKVSGSYRNTTIEGRRASWLTGVAADKQNSIIPAGWYEIWESVTFAKALVNEKGVKYLSTPTGIVYDNNEYWFNSINIYNSTKLNMPVLVIRAEWDADLNIDMSLGYFKNLTQVPYKKFVQIPEGTHQVLLEKNRMALFREVQHFLTEEKTIPLAATDYDLDAIRN</sequence>
<dbReference type="InterPro" id="IPR000073">
    <property type="entry name" value="AB_hydrolase_1"/>
</dbReference>
<evidence type="ECO:0000313" key="4">
    <source>
        <dbReference type="Proteomes" id="UP000006671"/>
    </source>
</evidence>
<feature type="signal peptide" evidence="1">
    <location>
        <begin position="1"/>
        <end position="22"/>
    </location>
</feature>
<evidence type="ECO:0000259" key="2">
    <source>
        <dbReference type="Pfam" id="PF00561"/>
    </source>
</evidence>
<dbReference type="Pfam" id="PF00561">
    <property type="entry name" value="Abhydrolase_1"/>
    <property type="match status" value="1"/>
</dbReference>
<dbReference type="VEuPathDB" id="AmoebaDB:NAEGRDRAFT_75220"/>
<dbReference type="EMBL" id="GG738922">
    <property type="protein sequence ID" value="EFC37091.1"/>
    <property type="molecule type" value="Genomic_DNA"/>
</dbReference>
<accession>D2W1H5</accession>
<evidence type="ECO:0000256" key="1">
    <source>
        <dbReference type="SAM" id="SignalP"/>
    </source>
</evidence>
<dbReference type="KEGG" id="ngr:NAEGRDRAFT_75220"/>
<dbReference type="PANTHER" id="PTHR12277">
    <property type="entry name" value="ALPHA/BETA HYDROLASE DOMAIN-CONTAINING PROTEIN"/>
    <property type="match status" value="1"/>
</dbReference>